<dbReference type="AlphaFoldDB" id="A0A212IXQ8"/>
<dbReference type="Pfam" id="PF18910">
    <property type="entry name" value="DUF5665"/>
    <property type="match status" value="1"/>
</dbReference>
<dbReference type="EMBL" id="FLUQ01000001">
    <property type="protein sequence ID" value="SBV91982.1"/>
    <property type="molecule type" value="Genomic_DNA"/>
</dbReference>
<feature type="transmembrane region" description="Helical" evidence="1">
    <location>
        <begin position="66"/>
        <end position="93"/>
    </location>
</feature>
<keyword evidence="1" id="KW-1133">Transmembrane helix</keyword>
<name>A0A212IXQ8_9DELT</name>
<evidence type="ECO:0000256" key="1">
    <source>
        <dbReference type="SAM" id="Phobius"/>
    </source>
</evidence>
<dbReference type="InterPro" id="IPR043723">
    <property type="entry name" value="DUF5665"/>
</dbReference>
<sequence>MAHYTGCGLTGICAIARAYPPIMKGDAMNSNETEAQKRDQIDELLTRLDASGIAEYVKLSQRTGRILWLNFLSGVARGLGFTIGTTLVLAVVYKILSRIISMNIPYITEWLQKIIALTTKGTPI</sequence>
<reference evidence="2" key="1">
    <citation type="submission" date="2016-04" db="EMBL/GenBank/DDBJ databases">
        <authorList>
            <person name="Evans L.H."/>
            <person name="Alamgir A."/>
            <person name="Owens N."/>
            <person name="Weber N.D."/>
            <person name="Virtaneva K."/>
            <person name="Barbian K."/>
            <person name="Babar A."/>
            <person name="Rosenke K."/>
        </authorList>
    </citation>
    <scope>NUCLEOTIDE SEQUENCE</scope>
    <source>
        <strain evidence="2">86</strain>
    </source>
</reference>
<protein>
    <submittedName>
        <fullName evidence="2">Uncharacterized protein</fullName>
    </submittedName>
</protein>
<evidence type="ECO:0000313" key="2">
    <source>
        <dbReference type="EMBL" id="SBV91982.1"/>
    </source>
</evidence>
<keyword evidence="1" id="KW-0812">Transmembrane</keyword>
<organism evidence="2">
    <name type="scientific">uncultured delta proteobacterium</name>
    <dbReference type="NCBI Taxonomy" id="34034"/>
    <lineage>
        <taxon>Bacteria</taxon>
        <taxon>Deltaproteobacteria</taxon>
        <taxon>environmental samples</taxon>
    </lineage>
</organism>
<proteinExistence type="predicted"/>
<accession>A0A212IXQ8</accession>
<gene>
    <name evidence="2" type="ORF">KL86DPRO_10283</name>
</gene>
<keyword evidence="1" id="KW-0472">Membrane</keyword>